<evidence type="ECO:0000313" key="1">
    <source>
        <dbReference type="EMBL" id="BAO23797.1"/>
    </source>
</evidence>
<sequence length="38" mass="4761">MTNLIFHAIIFTRPFSYVYCFFASKKVHYSLHLFYQYY</sequence>
<protein>
    <submittedName>
        <fullName evidence="1">Uncharacterized protein</fullName>
    </submittedName>
</protein>
<proteinExistence type="predicted"/>
<reference evidence="1" key="1">
    <citation type="journal article" date="2014" name="J. Plant Res.">
        <title>Analysis of the complete plastid genome of the unicellular red alga Porphyridium purpureum.</title>
        <authorList>
            <person name="Tajima N."/>
            <person name="Sato S."/>
            <person name="Maruyama F."/>
            <person name="Kurokawa K."/>
            <person name="Ohta H."/>
            <person name="Tabata S."/>
            <person name="Sekine K."/>
            <person name="Moriyama T."/>
            <person name="Sato N."/>
        </authorList>
    </citation>
    <scope>NUCLEOTIDE SEQUENCE</scope>
</reference>
<dbReference type="AlphaFoldDB" id="W0RZD2"/>
<dbReference type="EMBL" id="AP012987">
    <property type="protein sequence ID" value="BAO23797.1"/>
    <property type="molecule type" value="Genomic_DNA"/>
</dbReference>
<geneLocation type="chloroplast" evidence="1"/>
<keyword evidence="1" id="KW-0150">Chloroplast</keyword>
<dbReference type="GeneID" id="17963971"/>
<name>W0RZD2_PORPP</name>
<gene>
    <name evidence="1" type="primary">ORF38</name>
</gene>
<organism evidence="1">
    <name type="scientific">Porphyridium purpureum</name>
    <name type="common">Red alga</name>
    <name type="synonym">Porphyridium cruentum</name>
    <dbReference type="NCBI Taxonomy" id="35688"/>
    <lineage>
        <taxon>Eukaryota</taxon>
        <taxon>Rhodophyta</taxon>
        <taxon>Bangiophyceae</taxon>
        <taxon>Porphyridiales</taxon>
        <taxon>Porphyridiaceae</taxon>
        <taxon>Porphyridium</taxon>
    </lineage>
</organism>
<keyword evidence="1" id="KW-0934">Plastid</keyword>
<dbReference type="RefSeq" id="YP_008965821.1">
    <property type="nucleotide sequence ID" value="NC_023133.1"/>
</dbReference>
<accession>W0RZD2</accession>